<reference evidence="2 3" key="1">
    <citation type="submission" date="2019-03" db="EMBL/GenBank/DDBJ databases">
        <title>Genomic Encyclopedia of Type Strains, Phase IV (KMG-IV): sequencing the most valuable type-strain genomes for metagenomic binning, comparative biology and taxonomic classification.</title>
        <authorList>
            <person name="Goeker M."/>
        </authorList>
    </citation>
    <scope>NUCLEOTIDE SEQUENCE [LARGE SCALE GENOMIC DNA]</scope>
    <source>
        <strain evidence="2 3">DSM 24179</strain>
    </source>
</reference>
<dbReference type="SUPFAM" id="SSF52096">
    <property type="entry name" value="ClpP/crotonase"/>
    <property type="match status" value="1"/>
</dbReference>
<dbReference type="AlphaFoldDB" id="A0A4R2GL37"/>
<evidence type="ECO:0000313" key="3">
    <source>
        <dbReference type="Proteomes" id="UP000295221"/>
    </source>
</evidence>
<dbReference type="GO" id="GO:0008236">
    <property type="term" value="F:serine-type peptidase activity"/>
    <property type="evidence" value="ECO:0007669"/>
    <property type="project" value="InterPro"/>
</dbReference>
<dbReference type="Gene3D" id="3.30.750.170">
    <property type="match status" value="1"/>
</dbReference>
<dbReference type="InterPro" id="IPR036034">
    <property type="entry name" value="PDZ_sf"/>
</dbReference>
<dbReference type="Pfam" id="PF03572">
    <property type="entry name" value="Peptidase_S41"/>
    <property type="match status" value="1"/>
</dbReference>
<feature type="domain" description="PDZ" evidence="1">
    <location>
        <begin position="96"/>
        <end position="169"/>
    </location>
</feature>
<dbReference type="PANTHER" id="PTHR32060:SF30">
    <property type="entry name" value="CARBOXY-TERMINAL PROCESSING PROTEASE CTPA"/>
    <property type="match status" value="1"/>
</dbReference>
<dbReference type="Gene3D" id="3.90.226.10">
    <property type="entry name" value="2-enoyl-CoA Hydratase, Chain A, domain 1"/>
    <property type="match status" value="1"/>
</dbReference>
<dbReference type="CDD" id="cd07561">
    <property type="entry name" value="Peptidase_S41_CPP_like"/>
    <property type="match status" value="1"/>
</dbReference>
<evidence type="ECO:0000313" key="2">
    <source>
        <dbReference type="EMBL" id="TCO08201.1"/>
    </source>
</evidence>
<gene>
    <name evidence="2" type="ORF">EV194_1053</name>
</gene>
<dbReference type="InterPro" id="IPR001478">
    <property type="entry name" value="PDZ"/>
</dbReference>
<dbReference type="SUPFAM" id="SSF50156">
    <property type="entry name" value="PDZ domain-like"/>
    <property type="match status" value="1"/>
</dbReference>
<protein>
    <submittedName>
        <fullName evidence="2">Peptidase S41-like protein</fullName>
    </submittedName>
</protein>
<dbReference type="Pfam" id="PF18294">
    <property type="entry name" value="Pept_S41_N"/>
    <property type="match status" value="1"/>
</dbReference>
<evidence type="ECO:0000259" key="1">
    <source>
        <dbReference type="PROSITE" id="PS50106"/>
    </source>
</evidence>
<dbReference type="PROSITE" id="PS50106">
    <property type="entry name" value="PDZ"/>
    <property type="match status" value="1"/>
</dbReference>
<keyword evidence="3" id="KW-1185">Reference proteome</keyword>
<dbReference type="PANTHER" id="PTHR32060">
    <property type="entry name" value="TAIL-SPECIFIC PROTEASE"/>
    <property type="match status" value="1"/>
</dbReference>
<dbReference type="InterPro" id="IPR041613">
    <property type="entry name" value="Pept_S41_N"/>
</dbReference>
<accession>A0A4R2GL37</accession>
<dbReference type="EMBL" id="SLWK01000005">
    <property type="protein sequence ID" value="TCO08201.1"/>
    <property type="molecule type" value="Genomic_DNA"/>
</dbReference>
<dbReference type="Gene3D" id="2.30.42.10">
    <property type="match status" value="1"/>
</dbReference>
<dbReference type="Proteomes" id="UP000295221">
    <property type="component" value="Unassembled WGS sequence"/>
</dbReference>
<sequence length="470" mass="53244">MKATKYINIIFLLSTGIILILSSCKKDDEINPGNIEKIPSDILNINQFISHYMNLGYFWNNEMPDIDYKTEPDPEKYFYKLLKKPDDRWSFITDNITELENYLQGITKSKGYSIAPYYFKEGSSQVVVFIQFVYRDSPAEQAGLKRGDMFYKINGQTITDINYQQLLSLDDLTLTMGQIIDGNIVKLEPEVSISAVEKFSSHPILSTSIIEASGLKIGYLAYGSFINNFDTALVNTFSRFHEAGIDELILDLRYNGGGHVGSAVTLASLIGSADLADETFIFERWNSNLSSFNDAIKFEEQDFNLGLNRLFVLTTDRTASASEMVIYGLEPYIDVIQVGENTYGKYYGSVIISDNNQRPQMRRHNWAIQPIVFRAENINNNINYQQGLPSTFELDDDMYAVHLFDEGAQLGEIEEFFIANVLSIIETGSPILSDTELKRSDLRSSKADKLKDMLSPYHGIMVTERPSGDF</sequence>
<name>A0A4R2GL37_9BACT</name>
<dbReference type="GO" id="GO:0007165">
    <property type="term" value="P:signal transduction"/>
    <property type="evidence" value="ECO:0007669"/>
    <property type="project" value="TreeGrafter"/>
</dbReference>
<dbReference type="GO" id="GO:0004175">
    <property type="term" value="F:endopeptidase activity"/>
    <property type="evidence" value="ECO:0007669"/>
    <property type="project" value="TreeGrafter"/>
</dbReference>
<dbReference type="PROSITE" id="PS51257">
    <property type="entry name" value="PROKAR_LIPOPROTEIN"/>
    <property type="match status" value="1"/>
</dbReference>
<dbReference type="InterPro" id="IPR005151">
    <property type="entry name" value="Tail-specific_protease"/>
</dbReference>
<dbReference type="SMART" id="SM00228">
    <property type="entry name" value="PDZ"/>
    <property type="match status" value="1"/>
</dbReference>
<dbReference type="InterPro" id="IPR041489">
    <property type="entry name" value="PDZ_6"/>
</dbReference>
<dbReference type="GO" id="GO:0006508">
    <property type="term" value="P:proteolysis"/>
    <property type="evidence" value="ECO:0007669"/>
    <property type="project" value="InterPro"/>
</dbReference>
<dbReference type="InterPro" id="IPR029045">
    <property type="entry name" value="ClpP/crotonase-like_dom_sf"/>
</dbReference>
<comment type="caution">
    <text evidence="2">The sequence shown here is derived from an EMBL/GenBank/DDBJ whole genome shotgun (WGS) entry which is preliminary data.</text>
</comment>
<dbReference type="GO" id="GO:0030288">
    <property type="term" value="C:outer membrane-bounded periplasmic space"/>
    <property type="evidence" value="ECO:0007669"/>
    <property type="project" value="TreeGrafter"/>
</dbReference>
<dbReference type="OrthoDB" id="7168509at2"/>
<proteinExistence type="predicted"/>
<dbReference type="RefSeq" id="WP_132433513.1">
    <property type="nucleotide sequence ID" value="NZ_SLWK01000005.1"/>
</dbReference>
<dbReference type="Pfam" id="PF17820">
    <property type="entry name" value="PDZ_6"/>
    <property type="match status" value="1"/>
</dbReference>
<organism evidence="2 3">
    <name type="scientific">Natronoflexus pectinivorans</name>
    <dbReference type="NCBI Taxonomy" id="682526"/>
    <lineage>
        <taxon>Bacteria</taxon>
        <taxon>Pseudomonadati</taxon>
        <taxon>Bacteroidota</taxon>
        <taxon>Bacteroidia</taxon>
        <taxon>Marinilabiliales</taxon>
        <taxon>Marinilabiliaceae</taxon>
        <taxon>Natronoflexus</taxon>
    </lineage>
</organism>